<gene>
    <name evidence="1" type="ORF">ACFSC0_05000</name>
</gene>
<protein>
    <submittedName>
        <fullName evidence="1">Class I SAM-dependent methyltransferase</fullName>
        <ecNumber evidence="1">2.1.1.-</ecNumber>
    </submittedName>
</protein>
<proteinExistence type="predicted"/>
<keyword evidence="1" id="KW-0489">Methyltransferase</keyword>
<organism evidence="1 2">
    <name type="scientific">Phenylobacterium terrae</name>
    <dbReference type="NCBI Taxonomy" id="2665495"/>
    <lineage>
        <taxon>Bacteria</taxon>
        <taxon>Pseudomonadati</taxon>
        <taxon>Pseudomonadota</taxon>
        <taxon>Alphaproteobacteria</taxon>
        <taxon>Caulobacterales</taxon>
        <taxon>Caulobacteraceae</taxon>
        <taxon>Phenylobacterium</taxon>
    </lineage>
</organism>
<reference evidence="2" key="1">
    <citation type="journal article" date="2019" name="Int. J. Syst. Evol. Microbiol.">
        <title>The Global Catalogue of Microorganisms (GCM) 10K type strain sequencing project: providing services to taxonomists for standard genome sequencing and annotation.</title>
        <authorList>
            <consortium name="The Broad Institute Genomics Platform"/>
            <consortium name="The Broad Institute Genome Sequencing Center for Infectious Disease"/>
            <person name="Wu L."/>
            <person name="Ma J."/>
        </authorList>
    </citation>
    <scope>NUCLEOTIDE SEQUENCE [LARGE SCALE GENOMIC DNA]</scope>
    <source>
        <strain evidence="2">DFY28</strain>
    </source>
</reference>
<keyword evidence="1" id="KW-0808">Transferase</keyword>
<name>A0ABW4MYV6_9CAUL</name>
<sequence>MGVRRLLVRLLGGAPPANEADRRREFALSAFRNILQREPTPDELEHWARTAGEIGPGKVLDLMFGSDEFQHRNRVARRSEFYAGHFYSPVVDPEALAASGFSVDRDVPPSALPGLAMDPDRMVRFWDEQLPAMRAADFPEEETPGRRYYARNDLYSWGDAYVLAAMLAAHRPGRIVEIGSGFSSACMLDLVDAMGLSTAFTFVEPYADRLKGLLTEADRARCTLLEVPVQATGPELYEALGPGDVLFIDSTHVSKAGSDVNFELFEILPRLKPGVVVHVHDIFYPFEYPEDWIFRQRRSWNEAYALRAFLAFNSAFEILFFNDYFGRHHADHARATLPRFLDNPGGGLWLRKTA</sequence>
<dbReference type="Proteomes" id="UP001597237">
    <property type="component" value="Unassembled WGS sequence"/>
</dbReference>
<dbReference type="EMBL" id="JBHUEY010000001">
    <property type="protein sequence ID" value="MFD1782743.1"/>
    <property type="molecule type" value="Genomic_DNA"/>
</dbReference>
<dbReference type="InterPro" id="IPR029063">
    <property type="entry name" value="SAM-dependent_MTases_sf"/>
</dbReference>
<dbReference type="Pfam" id="PF13578">
    <property type="entry name" value="Methyltransf_24"/>
    <property type="match status" value="1"/>
</dbReference>
<keyword evidence="2" id="KW-1185">Reference proteome</keyword>
<evidence type="ECO:0000313" key="2">
    <source>
        <dbReference type="Proteomes" id="UP001597237"/>
    </source>
</evidence>
<dbReference type="GO" id="GO:0008168">
    <property type="term" value="F:methyltransferase activity"/>
    <property type="evidence" value="ECO:0007669"/>
    <property type="project" value="UniProtKB-KW"/>
</dbReference>
<dbReference type="GO" id="GO:0032259">
    <property type="term" value="P:methylation"/>
    <property type="evidence" value="ECO:0007669"/>
    <property type="project" value="UniProtKB-KW"/>
</dbReference>
<accession>A0ABW4MYV6</accession>
<dbReference type="SUPFAM" id="SSF53335">
    <property type="entry name" value="S-adenosyl-L-methionine-dependent methyltransferases"/>
    <property type="match status" value="1"/>
</dbReference>
<dbReference type="RefSeq" id="WP_377282415.1">
    <property type="nucleotide sequence ID" value="NZ_JBHRSI010000006.1"/>
</dbReference>
<dbReference type="EC" id="2.1.1.-" evidence="1"/>
<comment type="caution">
    <text evidence="1">The sequence shown here is derived from an EMBL/GenBank/DDBJ whole genome shotgun (WGS) entry which is preliminary data.</text>
</comment>
<dbReference type="Gene3D" id="3.40.50.150">
    <property type="entry name" value="Vaccinia Virus protein VP39"/>
    <property type="match status" value="1"/>
</dbReference>
<evidence type="ECO:0000313" key="1">
    <source>
        <dbReference type="EMBL" id="MFD1782743.1"/>
    </source>
</evidence>